<sequence>MSDINEEIFTKSVSRKTGKQFKEKHMNELLGMHDLDVEYKKNTIEKNQSASSLKSMDSIPGFMGGSNMRKWKNTQDLDDISVVSTSSLHGRNKWVVESISTVPTNQTPPESISSSVVPPSTTTSTTSSTRTSVTKASTSIAETNQVPNIVLESQTAPPPPQRRERIDSEDHTKQTETDISISLSESKNESDSGICEKEDLELETVWQYQLPSPPKAFRDASPAVPTISQYDTETLPDSVVTNPELFEKLQFVKDIQDAEVESDIPSVENFKSITADRNLPNFQISSYDAKKEKINIFEDDTIRSNSNQIATIAKLDSPPAPILDKPRNMSNDDKVDSSETISSRKNSSSDAGEKHDQEVFKKPQEVSAYRLKNSFYDKNKNVNATSNKSVARSGSFSMNTEIWTPTIPVKRSKSQVALNKYREDGNTKSENLSRSNSLLDVSSSLQSLEVMKKIQNKLSSSKEELDVKPPQEVNSEPPVSAEPKPIPPPKTAPPPAQVTTAWTPPSINLGTWSQRPKTQVMVKEDTDYKFSTKVITSTTQENDLQKASTLKPTSSLNNYKSSTININNNNTHQVSNGVSIKVNGVEPISSQKSGNVVIKITGTDSSKELDGSSSRFINHFTPEGYRKPFGNVNKIERIRPHSIAFDNQFDISRVPVVRSVELKKPFKDLQNNKSITQIYTNSIKINDNEPKSLNYSNSPNSESDLKSENKRSNVYLSNESINKPVFRNNSFTPIVKGFRTDTTAPVNRKVWSMYGTLPTKPDNNQNELNTNRNVPFSQMNLRRTESNKVLHSNAHSASNNSNTFDNVILRNSNNSNYKAVIKEFSDEAPEIPALPTPPPPPQVPKENSLKWQKSTDTADARAELLNAIRNFGGKSGLRATKG</sequence>
<organism evidence="1 2">
    <name type="scientific">Holotrichia oblita</name>
    <name type="common">Chafer beetle</name>
    <dbReference type="NCBI Taxonomy" id="644536"/>
    <lineage>
        <taxon>Eukaryota</taxon>
        <taxon>Metazoa</taxon>
        <taxon>Ecdysozoa</taxon>
        <taxon>Arthropoda</taxon>
        <taxon>Hexapoda</taxon>
        <taxon>Insecta</taxon>
        <taxon>Pterygota</taxon>
        <taxon>Neoptera</taxon>
        <taxon>Endopterygota</taxon>
        <taxon>Coleoptera</taxon>
        <taxon>Polyphaga</taxon>
        <taxon>Scarabaeiformia</taxon>
        <taxon>Scarabaeidae</taxon>
        <taxon>Melolonthinae</taxon>
        <taxon>Holotrichia</taxon>
    </lineage>
</organism>
<protein>
    <submittedName>
        <fullName evidence="1">Uncharacterized protein</fullName>
    </submittedName>
</protein>
<accession>A0ACB9TFJ3</accession>
<name>A0ACB9TFJ3_HOLOL</name>
<keyword evidence="2" id="KW-1185">Reference proteome</keyword>
<dbReference type="Proteomes" id="UP001056778">
    <property type="component" value="Chromosome 3"/>
</dbReference>
<evidence type="ECO:0000313" key="1">
    <source>
        <dbReference type="EMBL" id="KAI4465575.1"/>
    </source>
</evidence>
<dbReference type="EMBL" id="CM043017">
    <property type="protein sequence ID" value="KAI4465575.1"/>
    <property type="molecule type" value="Genomic_DNA"/>
</dbReference>
<proteinExistence type="predicted"/>
<gene>
    <name evidence="1" type="ORF">MML48_3g00010602</name>
</gene>
<comment type="caution">
    <text evidence="1">The sequence shown here is derived from an EMBL/GenBank/DDBJ whole genome shotgun (WGS) entry which is preliminary data.</text>
</comment>
<reference evidence="1" key="1">
    <citation type="submission" date="2022-04" db="EMBL/GenBank/DDBJ databases">
        <title>Chromosome-scale genome assembly of Holotrichia oblita Faldermann.</title>
        <authorList>
            <person name="Rongchong L."/>
        </authorList>
    </citation>
    <scope>NUCLEOTIDE SEQUENCE</scope>
    <source>
        <strain evidence="1">81SQS9</strain>
    </source>
</reference>
<evidence type="ECO:0000313" key="2">
    <source>
        <dbReference type="Proteomes" id="UP001056778"/>
    </source>
</evidence>